<dbReference type="GO" id="GO:0006357">
    <property type="term" value="P:regulation of transcription by RNA polymerase II"/>
    <property type="evidence" value="ECO:0007669"/>
    <property type="project" value="TreeGrafter"/>
</dbReference>
<proteinExistence type="predicted"/>
<protein>
    <submittedName>
        <fullName evidence="5">Uncharacterized protein</fullName>
    </submittedName>
</protein>
<keyword evidence="6" id="KW-1185">Reference proteome</keyword>
<dbReference type="GO" id="GO:0032454">
    <property type="term" value="F:histone H3K9 demethylase activity"/>
    <property type="evidence" value="ECO:0007669"/>
    <property type="project" value="InterPro"/>
</dbReference>
<dbReference type="GO" id="GO:0000118">
    <property type="term" value="C:histone deacetylase complex"/>
    <property type="evidence" value="ECO:0007669"/>
    <property type="project" value="TreeGrafter"/>
</dbReference>
<evidence type="ECO:0000256" key="4">
    <source>
        <dbReference type="SAM" id="MobiDB-lite"/>
    </source>
</evidence>
<dbReference type="Gene3D" id="2.60.120.650">
    <property type="entry name" value="Cupin"/>
    <property type="match status" value="2"/>
</dbReference>
<evidence type="ECO:0000256" key="3">
    <source>
        <dbReference type="ARBA" id="ARBA00023242"/>
    </source>
</evidence>
<name>A0AAW1R8K2_9CHLO</name>
<dbReference type="EMBL" id="JALJOR010000001">
    <property type="protein sequence ID" value="KAK9829962.1"/>
    <property type="molecule type" value="Genomic_DNA"/>
</dbReference>
<evidence type="ECO:0000313" key="5">
    <source>
        <dbReference type="EMBL" id="KAK9829962.1"/>
    </source>
</evidence>
<keyword evidence="2" id="KW-0479">Metal-binding</keyword>
<comment type="subcellular location">
    <subcellularLocation>
        <location evidence="1">Nucleus</location>
    </subcellularLocation>
</comment>
<reference evidence="5 6" key="1">
    <citation type="journal article" date="2024" name="Nat. Commun.">
        <title>Phylogenomics reveals the evolutionary origins of lichenization in chlorophyte algae.</title>
        <authorList>
            <person name="Puginier C."/>
            <person name="Libourel C."/>
            <person name="Otte J."/>
            <person name="Skaloud P."/>
            <person name="Haon M."/>
            <person name="Grisel S."/>
            <person name="Petersen M."/>
            <person name="Berrin J.G."/>
            <person name="Delaux P.M."/>
            <person name="Dal Grande F."/>
            <person name="Keller J."/>
        </authorList>
    </citation>
    <scope>NUCLEOTIDE SEQUENCE [LARGE SCALE GENOMIC DNA]</scope>
    <source>
        <strain evidence="5 6">SAG 2043</strain>
    </source>
</reference>
<dbReference type="Proteomes" id="UP001489004">
    <property type="component" value="Unassembled WGS sequence"/>
</dbReference>
<feature type="region of interest" description="Disordered" evidence="4">
    <location>
        <begin position="1"/>
        <end position="67"/>
    </location>
</feature>
<dbReference type="GO" id="GO:0031490">
    <property type="term" value="F:chromatin DNA binding"/>
    <property type="evidence" value="ECO:0007669"/>
    <property type="project" value="TreeGrafter"/>
</dbReference>
<dbReference type="GO" id="GO:0003712">
    <property type="term" value="F:transcription coregulator activity"/>
    <property type="evidence" value="ECO:0007669"/>
    <property type="project" value="TreeGrafter"/>
</dbReference>
<evidence type="ECO:0000313" key="6">
    <source>
        <dbReference type="Proteomes" id="UP001489004"/>
    </source>
</evidence>
<feature type="compositionally biased region" description="Basic residues" evidence="4">
    <location>
        <begin position="8"/>
        <end position="20"/>
    </location>
</feature>
<evidence type="ECO:0000256" key="2">
    <source>
        <dbReference type="ARBA" id="ARBA00022723"/>
    </source>
</evidence>
<dbReference type="AlphaFoldDB" id="A0AAW1R8K2"/>
<gene>
    <name evidence="5" type="ORF">WJX72_008906</name>
</gene>
<dbReference type="PANTHER" id="PTHR12549:SF38">
    <property type="entry name" value="JMJC DOMAIN-CONTAINING HISTONE DEMETHYLASE 2, ISOFORM A"/>
    <property type="match status" value="1"/>
</dbReference>
<keyword evidence="3" id="KW-0539">Nucleus</keyword>
<sequence length="303" mass="34004">MDADLRSSRRRAAAGRKPRGRSAGAKPAEQPALKVKAQQAKRKRGAPEASGAEATEETEEAEEEVDLSKQIKTDIKLIGTIPKPPGNCCYSIYWQQVLKVASPEERDKFNKGTCPKCLGLCMCRKCMRVPSSAPTRPQLHFSEAQRQIYARHVLRYAVPELAKLLDSQRAEVVDCRNWGVEVVWQSLFFRGYAAGLKDEAAGDEPVMFKLRDFPPEETFKERLGRHNQVRNLRSCTKVAIDFVSPESLATCFRLKKERRSLAKGEMDKDGMGSDPWDLDFHDKLQGELMLYQTVCAAVQTLGG</sequence>
<dbReference type="GO" id="GO:0046872">
    <property type="term" value="F:metal ion binding"/>
    <property type="evidence" value="ECO:0007669"/>
    <property type="project" value="UniProtKB-KW"/>
</dbReference>
<accession>A0AAW1R8K2</accession>
<feature type="compositionally biased region" description="Acidic residues" evidence="4">
    <location>
        <begin position="54"/>
        <end position="65"/>
    </location>
</feature>
<dbReference type="InterPro" id="IPR045109">
    <property type="entry name" value="LSDs-like"/>
</dbReference>
<dbReference type="GO" id="GO:0000785">
    <property type="term" value="C:chromatin"/>
    <property type="evidence" value="ECO:0007669"/>
    <property type="project" value="TreeGrafter"/>
</dbReference>
<comment type="caution">
    <text evidence="5">The sequence shown here is derived from an EMBL/GenBank/DDBJ whole genome shotgun (WGS) entry which is preliminary data.</text>
</comment>
<dbReference type="PANTHER" id="PTHR12549">
    <property type="entry name" value="JMJC DOMAIN-CONTAINING HISTONE DEMETHYLATION PROTEIN"/>
    <property type="match status" value="1"/>
</dbReference>
<evidence type="ECO:0000256" key="1">
    <source>
        <dbReference type="ARBA" id="ARBA00004123"/>
    </source>
</evidence>
<organism evidence="5 6">
    <name type="scientific">[Myrmecia] bisecta</name>
    <dbReference type="NCBI Taxonomy" id="41462"/>
    <lineage>
        <taxon>Eukaryota</taxon>
        <taxon>Viridiplantae</taxon>
        <taxon>Chlorophyta</taxon>
        <taxon>core chlorophytes</taxon>
        <taxon>Trebouxiophyceae</taxon>
        <taxon>Trebouxiales</taxon>
        <taxon>Trebouxiaceae</taxon>
        <taxon>Myrmecia</taxon>
    </lineage>
</organism>